<keyword evidence="2 5" id="KW-0812">Transmembrane</keyword>
<proteinExistence type="predicted"/>
<organism evidence="7 8">
    <name type="scientific">Flavobacterium aquatile LMG 4008 = ATCC 11947</name>
    <dbReference type="NCBI Taxonomy" id="1453498"/>
    <lineage>
        <taxon>Bacteria</taxon>
        <taxon>Pseudomonadati</taxon>
        <taxon>Bacteroidota</taxon>
        <taxon>Flavobacteriia</taxon>
        <taxon>Flavobacteriales</taxon>
        <taxon>Flavobacteriaceae</taxon>
        <taxon>Flavobacterium</taxon>
    </lineage>
</organism>
<comment type="subcellular location">
    <subcellularLocation>
        <location evidence="1">Membrane</location>
    </subcellularLocation>
</comment>
<dbReference type="Proteomes" id="UP000029554">
    <property type="component" value="Unassembled WGS sequence"/>
</dbReference>
<evidence type="ECO:0000256" key="1">
    <source>
        <dbReference type="ARBA" id="ARBA00004370"/>
    </source>
</evidence>
<dbReference type="GO" id="GO:0008381">
    <property type="term" value="F:mechanosensitive monoatomic ion channel activity"/>
    <property type="evidence" value="ECO:0007669"/>
    <property type="project" value="InterPro"/>
</dbReference>
<dbReference type="GO" id="GO:0016020">
    <property type="term" value="C:membrane"/>
    <property type="evidence" value="ECO:0007669"/>
    <property type="project" value="UniProtKB-SubCell"/>
</dbReference>
<evidence type="ECO:0000259" key="6">
    <source>
        <dbReference type="Pfam" id="PF00924"/>
    </source>
</evidence>
<feature type="transmembrane region" description="Helical" evidence="5">
    <location>
        <begin position="6"/>
        <end position="28"/>
    </location>
</feature>
<dbReference type="STRING" id="1453498.LG45_14555"/>
<dbReference type="PANTHER" id="PTHR30221:SF8">
    <property type="entry name" value="SMALL-CONDUCTANCE MECHANOSENSITIVE CHANNEL"/>
    <property type="match status" value="1"/>
</dbReference>
<evidence type="ECO:0000256" key="5">
    <source>
        <dbReference type="SAM" id="Phobius"/>
    </source>
</evidence>
<feature type="transmembrane region" description="Helical" evidence="5">
    <location>
        <begin position="83"/>
        <end position="111"/>
    </location>
</feature>
<dbReference type="Pfam" id="PF00924">
    <property type="entry name" value="MS_channel_2nd"/>
    <property type="match status" value="1"/>
</dbReference>
<comment type="caution">
    <text evidence="7">The sequence shown here is derived from an EMBL/GenBank/DDBJ whole genome shotgun (WGS) entry which is preliminary data.</text>
</comment>
<dbReference type="eggNOG" id="COG0668">
    <property type="taxonomic scope" value="Bacteria"/>
</dbReference>
<dbReference type="PANTHER" id="PTHR30221">
    <property type="entry name" value="SMALL-CONDUCTANCE MECHANOSENSITIVE CHANNEL"/>
    <property type="match status" value="1"/>
</dbReference>
<dbReference type="SUPFAM" id="SSF50182">
    <property type="entry name" value="Sm-like ribonucleoproteins"/>
    <property type="match status" value="1"/>
</dbReference>
<dbReference type="InterPro" id="IPR023408">
    <property type="entry name" value="MscS_beta-dom_sf"/>
</dbReference>
<dbReference type="InterPro" id="IPR006685">
    <property type="entry name" value="MscS_channel_2nd"/>
</dbReference>
<reference evidence="7 8" key="1">
    <citation type="submission" date="2014-09" db="EMBL/GenBank/DDBJ databases">
        <title>Whole Genome Shotgun of Flavobacterium aquatile LMG 4008.</title>
        <authorList>
            <person name="Gale A.N."/>
            <person name="Pipes S.E."/>
            <person name="Newman J.D."/>
        </authorList>
    </citation>
    <scope>NUCLEOTIDE SEQUENCE [LARGE SCALE GENOMIC DNA]</scope>
    <source>
        <strain evidence="7 8">LMG 4008</strain>
    </source>
</reference>
<keyword evidence="4 5" id="KW-0472">Membrane</keyword>
<dbReference type="Gene3D" id="1.10.287.1260">
    <property type="match status" value="1"/>
</dbReference>
<dbReference type="OrthoDB" id="5705501at2"/>
<dbReference type="Gene3D" id="2.30.30.60">
    <property type="match status" value="1"/>
</dbReference>
<dbReference type="InterPro" id="IPR045275">
    <property type="entry name" value="MscS_archaea/bacteria_type"/>
</dbReference>
<evidence type="ECO:0000313" key="7">
    <source>
        <dbReference type="EMBL" id="KGD67423.1"/>
    </source>
</evidence>
<sequence>MDFFANFTIEFIATVIVLVSVFILRFIVAKLVRRYAKSSEIIEHRTNLVIKYIHLLINIIATIALIVIWGVDKDQILLTVSSITTVVGVAMFAQWSILSNVTAGVILFFFFPFKIGDTIKIHDKDFPIQAEIEDISAFHVNLKTIDGERITYPNNLLLQKGISIISKPHSNTENEFTD</sequence>
<accession>A0A095TYF8</accession>
<evidence type="ECO:0000256" key="2">
    <source>
        <dbReference type="ARBA" id="ARBA00022692"/>
    </source>
</evidence>
<dbReference type="EMBL" id="JRHH01000005">
    <property type="protein sequence ID" value="KGD67423.1"/>
    <property type="molecule type" value="Genomic_DNA"/>
</dbReference>
<gene>
    <name evidence="7" type="ORF">LG45_14555</name>
</gene>
<evidence type="ECO:0000256" key="4">
    <source>
        <dbReference type="ARBA" id="ARBA00023136"/>
    </source>
</evidence>
<name>A0A095TYF8_9FLAO</name>
<keyword evidence="8" id="KW-1185">Reference proteome</keyword>
<dbReference type="AlphaFoldDB" id="A0A095TYF8"/>
<dbReference type="RefSeq" id="WP_035128232.1">
    <property type="nucleotide sequence ID" value="NZ_JRHH01000005.1"/>
</dbReference>
<evidence type="ECO:0000313" key="8">
    <source>
        <dbReference type="Proteomes" id="UP000029554"/>
    </source>
</evidence>
<keyword evidence="3 5" id="KW-1133">Transmembrane helix</keyword>
<protein>
    <submittedName>
        <fullName evidence="7">Mechanosensitive ion channel protein MscS</fullName>
    </submittedName>
</protein>
<feature type="transmembrane region" description="Helical" evidence="5">
    <location>
        <begin position="49"/>
        <end position="71"/>
    </location>
</feature>
<dbReference type="InterPro" id="IPR010920">
    <property type="entry name" value="LSM_dom_sf"/>
</dbReference>
<evidence type="ECO:0000256" key="3">
    <source>
        <dbReference type="ARBA" id="ARBA00022989"/>
    </source>
</evidence>
<feature type="domain" description="Mechanosensitive ion channel MscS" evidence="6">
    <location>
        <begin position="97"/>
        <end position="160"/>
    </location>
</feature>